<feature type="transmembrane region" description="Helical" evidence="2">
    <location>
        <begin position="27"/>
        <end position="56"/>
    </location>
</feature>
<dbReference type="InterPro" id="IPR029058">
    <property type="entry name" value="AB_hydrolase_fold"/>
</dbReference>
<comment type="caution">
    <text evidence="4">The sequence shown here is derived from an EMBL/GenBank/DDBJ whole genome shotgun (WGS) entry which is preliminary data.</text>
</comment>
<dbReference type="InterPro" id="IPR049492">
    <property type="entry name" value="BD-FAE-like_dom"/>
</dbReference>
<dbReference type="Pfam" id="PF20434">
    <property type="entry name" value="BD-FAE"/>
    <property type="match status" value="1"/>
</dbReference>
<dbReference type="Gene3D" id="3.40.50.1820">
    <property type="entry name" value="alpha/beta hydrolase"/>
    <property type="match status" value="1"/>
</dbReference>
<dbReference type="RefSeq" id="WP_255865800.1">
    <property type="nucleotide sequence ID" value="NZ_CP104263.1"/>
</dbReference>
<keyword evidence="2" id="KW-0472">Membrane</keyword>
<keyword evidence="1 4" id="KW-0378">Hydrolase</keyword>
<keyword evidence="2" id="KW-1133">Transmembrane helix</keyword>
<dbReference type="SUPFAM" id="SSF53474">
    <property type="entry name" value="alpha/beta-Hydrolases"/>
    <property type="match status" value="1"/>
</dbReference>
<keyword evidence="2" id="KW-0812">Transmembrane</keyword>
<evidence type="ECO:0000313" key="4">
    <source>
        <dbReference type="EMBL" id="MCQ1950498.1"/>
    </source>
</evidence>
<reference evidence="4 5" key="1">
    <citation type="submission" date="2022-07" db="EMBL/GenBank/DDBJ databases">
        <title>Novel species in genus Arthrobacter.</title>
        <authorList>
            <person name="Liu Y."/>
        </authorList>
    </citation>
    <scope>NUCLEOTIDE SEQUENCE [LARGE SCALE GENOMIC DNA]</scope>
    <source>
        <strain evidence="5">zg-Y859</strain>
    </source>
</reference>
<gene>
    <name evidence="4" type="ORF">NNX28_11225</name>
</gene>
<dbReference type="InterPro" id="IPR050300">
    <property type="entry name" value="GDXG_lipolytic_enzyme"/>
</dbReference>
<proteinExistence type="predicted"/>
<feature type="transmembrane region" description="Helical" evidence="2">
    <location>
        <begin position="62"/>
        <end position="84"/>
    </location>
</feature>
<protein>
    <submittedName>
        <fullName evidence="4">Alpha/beta hydrolase</fullName>
    </submittedName>
</protein>
<dbReference type="GO" id="GO:0016787">
    <property type="term" value="F:hydrolase activity"/>
    <property type="evidence" value="ECO:0007669"/>
    <property type="project" value="UniProtKB-KW"/>
</dbReference>
<feature type="domain" description="BD-FAE-like" evidence="3">
    <location>
        <begin position="154"/>
        <end position="283"/>
    </location>
</feature>
<keyword evidence="5" id="KW-1185">Reference proteome</keyword>
<accession>A0ABT1NRY2</accession>
<organism evidence="4 5">
    <name type="scientific">Arthrobacter jinronghuae</name>
    <dbReference type="NCBI Taxonomy" id="2964609"/>
    <lineage>
        <taxon>Bacteria</taxon>
        <taxon>Bacillati</taxon>
        <taxon>Actinomycetota</taxon>
        <taxon>Actinomycetes</taxon>
        <taxon>Micrococcales</taxon>
        <taxon>Micrococcaceae</taxon>
        <taxon>Arthrobacter</taxon>
    </lineage>
</organism>
<dbReference type="PANTHER" id="PTHR48081:SF33">
    <property type="entry name" value="KYNURENINE FORMAMIDASE"/>
    <property type="match status" value="1"/>
</dbReference>
<evidence type="ECO:0000256" key="1">
    <source>
        <dbReference type="ARBA" id="ARBA00022801"/>
    </source>
</evidence>
<dbReference type="PANTHER" id="PTHR48081">
    <property type="entry name" value="AB HYDROLASE SUPERFAMILY PROTEIN C4A8.06C"/>
    <property type="match status" value="1"/>
</dbReference>
<sequence>MSTCCALWPPGAASPRNRPSIRSRWSVAAYLIGMTVNEAPLFPLLLGVAATAFAIGEGDVSAPLGTAAVGGMAIVAAGLVWVAVRAVRNRGVAAAALDACLGGGWRAALGREAPAVAGRGAVVAGLFLPFRRRRRDVQRISGLRYGELGRENTLDLYLPRRRPAQGPVFVHFHGGRFVSGAKNRESLYLLHRLASHGWTCVSANYRLAPAARFPDYVVDAKRVLFWVKTHGAAYGAGTGPVVVAGNSAGAFLAAFTALTPGRAELQPGFEDADTTVAAAVCLYGYYGRVQGTNPDSTPAAYANPSAPPFLLLHGDRDSVVSVDHGRDFARTLAGISRQPVVWCRLPGAQHSFDYFASVRARFAAEAIEGFADWAQARNVQDKGSRN</sequence>
<name>A0ABT1NRY2_9MICC</name>
<dbReference type="EMBL" id="JANFLP010000011">
    <property type="protein sequence ID" value="MCQ1950498.1"/>
    <property type="molecule type" value="Genomic_DNA"/>
</dbReference>
<evidence type="ECO:0000259" key="3">
    <source>
        <dbReference type="Pfam" id="PF20434"/>
    </source>
</evidence>
<evidence type="ECO:0000256" key="2">
    <source>
        <dbReference type="SAM" id="Phobius"/>
    </source>
</evidence>
<evidence type="ECO:0000313" key="5">
    <source>
        <dbReference type="Proteomes" id="UP001206924"/>
    </source>
</evidence>
<dbReference type="Proteomes" id="UP001206924">
    <property type="component" value="Unassembled WGS sequence"/>
</dbReference>